<dbReference type="Proteomes" id="UP000006241">
    <property type="component" value="Unassembled WGS sequence"/>
</dbReference>
<evidence type="ECO:0000313" key="1">
    <source>
        <dbReference type="EMBL" id="EEI92635.1"/>
    </source>
</evidence>
<dbReference type="EMBL" id="ACHB01000041">
    <property type="protein sequence ID" value="EEI92635.1"/>
    <property type="molecule type" value="Genomic_DNA"/>
</dbReference>
<name>C2FWM1_SPHSI</name>
<protein>
    <submittedName>
        <fullName evidence="1">Uncharacterized protein</fullName>
    </submittedName>
</protein>
<dbReference type="HOGENOM" id="CLU_3222225_0_0_10"/>
<gene>
    <name evidence="1" type="ORF">HMPREF0765_1727</name>
</gene>
<sequence length="44" mass="5309">MTYDKEVFKLHFTVLSNYKKEYQISGIYSIFDKKIECLISMLKI</sequence>
<organism evidence="1 2">
    <name type="scientific">Sphingobacterium spiritivorum ATCC 33300</name>
    <dbReference type="NCBI Taxonomy" id="525372"/>
    <lineage>
        <taxon>Bacteria</taxon>
        <taxon>Pseudomonadati</taxon>
        <taxon>Bacteroidota</taxon>
        <taxon>Sphingobacteriia</taxon>
        <taxon>Sphingobacteriales</taxon>
        <taxon>Sphingobacteriaceae</taxon>
        <taxon>Sphingobacterium</taxon>
    </lineage>
</organism>
<accession>C2FWM1</accession>
<proteinExistence type="predicted"/>
<comment type="caution">
    <text evidence="1">The sequence shown here is derived from an EMBL/GenBank/DDBJ whole genome shotgun (WGS) entry which is preliminary data.</text>
</comment>
<evidence type="ECO:0000313" key="2">
    <source>
        <dbReference type="Proteomes" id="UP000006241"/>
    </source>
</evidence>
<reference evidence="1 2" key="1">
    <citation type="submission" date="2009-01" db="EMBL/GenBank/DDBJ databases">
        <authorList>
            <person name="Qin X."/>
            <person name="Bachman B."/>
            <person name="Battles P."/>
            <person name="Bell A."/>
            <person name="Bess C."/>
            <person name="Bickham C."/>
            <person name="Chaboub L."/>
            <person name="Chen D."/>
            <person name="Coyle M."/>
            <person name="Deiros D.R."/>
            <person name="Dinh H."/>
            <person name="Forbes L."/>
            <person name="Fowler G."/>
            <person name="Francisco L."/>
            <person name="Fu Q."/>
            <person name="Gubbala S."/>
            <person name="Hale W."/>
            <person name="Han Y."/>
            <person name="Hemphill L."/>
            <person name="Highlander S.K."/>
            <person name="Hirani K."/>
            <person name="Hogues M."/>
            <person name="Jackson L."/>
            <person name="Jakkamsetti A."/>
            <person name="Javaid M."/>
            <person name="Jiang H."/>
            <person name="Korchina V."/>
            <person name="Kovar C."/>
            <person name="Lara F."/>
            <person name="Lee S."/>
            <person name="Mata R."/>
            <person name="Mathew T."/>
            <person name="Moen C."/>
            <person name="Morales K."/>
            <person name="Munidasa M."/>
            <person name="Nazareth L."/>
            <person name="Ngo R."/>
            <person name="Nguyen L."/>
            <person name="Okwuonu G."/>
            <person name="Ongeri F."/>
            <person name="Patil S."/>
            <person name="Petrosino J."/>
            <person name="Pham C."/>
            <person name="Pham P."/>
            <person name="Pu L.-L."/>
            <person name="Puazo M."/>
            <person name="Raj R."/>
            <person name="Reid J."/>
            <person name="Rouhana J."/>
            <person name="Saada N."/>
            <person name="Shang Y."/>
            <person name="Simmons D."/>
            <person name="Thornton R."/>
            <person name="Warren J."/>
            <person name="Weissenberger G."/>
            <person name="Zhang J."/>
            <person name="Zhang L."/>
            <person name="Zhou C."/>
            <person name="Zhu D."/>
            <person name="Muzny D."/>
            <person name="Worley K."/>
            <person name="Gibbs R."/>
        </authorList>
    </citation>
    <scope>NUCLEOTIDE SEQUENCE [LARGE SCALE GENOMIC DNA]</scope>
    <source>
        <strain evidence="1 2">ATCC 33300</strain>
    </source>
</reference>
<dbReference type="AlphaFoldDB" id="C2FWM1"/>